<accession>A0AAD1UN03</accession>
<name>A0AAD1UN03_EUPCR</name>
<feature type="compositionally biased region" description="Polar residues" evidence="1">
    <location>
        <begin position="19"/>
        <end position="28"/>
    </location>
</feature>
<evidence type="ECO:0000256" key="1">
    <source>
        <dbReference type="SAM" id="MobiDB-lite"/>
    </source>
</evidence>
<feature type="compositionally biased region" description="Basic and acidic residues" evidence="1">
    <location>
        <begin position="160"/>
        <end position="171"/>
    </location>
</feature>
<feature type="compositionally biased region" description="Basic and acidic residues" evidence="1">
    <location>
        <begin position="228"/>
        <end position="238"/>
    </location>
</feature>
<protein>
    <submittedName>
        <fullName evidence="2">Uncharacterized protein</fullName>
    </submittedName>
</protein>
<dbReference type="AlphaFoldDB" id="A0AAD1UN03"/>
<sequence length="423" mass="48670">MNSLSIPNGEGVWKKRSKNINLGPSQSNKELEKIKDEQTQSDKLTSQWSTAISEAPQTSSKKQKFDLTQKVDFDENDSFNVGLPQKIVMQPSEANKRKSDRSTYNLTMNRMRKLKIGNHDYSRGYQPLSVINDNSLNLPNSKFEEREKRLSPQDLNSQILEEKPDQEHSSNEDDPQEYEDDDKENNPLIQKLKRKTRTLAYRMNTIDTFRSSCLDSENDDGKKKGKNKDKEDDIHFLDDPSSITGDIDYDKIEGSFNSCLKTESLFYDKSSFLQEDGPPDQQEAVRLFAQKSEAEENINSQNSSSQLSSLRLVNEVTKEIVDFPLYTEKVFNLNFPSETSGCFSNYFTKIYESEDDETPLDNDCMTQQECAQYHIDEAFLNLDKEISTFLIINNTDDLLKSKLRSRLLRISKDDSKPTPVISR</sequence>
<evidence type="ECO:0000313" key="3">
    <source>
        <dbReference type="Proteomes" id="UP001295684"/>
    </source>
</evidence>
<feature type="compositionally biased region" description="Acidic residues" evidence="1">
    <location>
        <begin position="172"/>
        <end position="183"/>
    </location>
</feature>
<feature type="region of interest" description="Disordered" evidence="1">
    <location>
        <begin position="1"/>
        <end position="65"/>
    </location>
</feature>
<keyword evidence="3" id="KW-1185">Reference proteome</keyword>
<feature type="compositionally biased region" description="Polar residues" evidence="1">
    <location>
        <begin position="41"/>
        <end position="60"/>
    </location>
</feature>
<dbReference type="Proteomes" id="UP001295684">
    <property type="component" value="Unassembled WGS sequence"/>
</dbReference>
<organism evidence="2 3">
    <name type="scientific">Euplotes crassus</name>
    <dbReference type="NCBI Taxonomy" id="5936"/>
    <lineage>
        <taxon>Eukaryota</taxon>
        <taxon>Sar</taxon>
        <taxon>Alveolata</taxon>
        <taxon>Ciliophora</taxon>
        <taxon>Intramacronucleata</taxon>
        <taxon>Spirotrichea</taxon>
        <taxon>Hypotrichia</taxon>
        <taxon>Euplotida</taxon>
        <taxon>Euplotidae</taxon>
        <taxon>Moneuplotes</taxon>
    </lineage>
</organism>
<proteinExistence type="predicted"/>
<dbReference type="EMBL" id="CAMPGE010009105">
    <property type="protein sequence ID" value="CAI2367980.1"/>
    <property type="molecule type" value="Genomic_DNA"/>
</dbReference>
<evidence type="ECO:0000313" key="2">
    <source>
        <dbReference type="EMBL" id="CAI2367980.1"/>
    </source>
</evidence>
<feature type="region of interest" description="Disordered" evidence="1">
    <location>
        <begin position="211"/>
        <end position="240"/>
    </location>
</feature>
<comment type="caution">
    <text evidence="2">The sequence shown here is derived from an EMBL/GenBank/DDBJ whole genome shotgun (WGS) entry which is preliminary data.</text>
</comment>
<feature type="region of interest" description="Disordered" evidence="1">
    <location>
        <begin position="144"/>
        <end position="191"/>
    </location>
</feature>
<feature type="compositionally biased region" description="Basic and acidic residues" evidence="1">
    <location>
        <begin position="29"/>
        <end position="40"/>
    </location>
</feature>
<reference evidence="2" key="1">
    <citation type="submission" date="2023-07" db="EMBL/GenBank/DDBJ databases">
        <authorList>
            <consortium name="AG Swart"/>
            <person name="Singh M."/>
            <person name="Singh A."/>
            <person name="Seah K."/>
            <person name="Emmerich C."/>
        </authorList>
    </citation>
    <scope>NUCLEOTIDE SEQUENCE</scope>
    <source>
        <strain evidence="2">DP1</strain>
    </source>
</reference>
<gene>
    <name evidence="2" type="ORF">ECRASSUSDP1_LOCUS9269</name>
</gene>